<keyword evidence="8" id="KW-1185">Reference proteome</keyword>
<reference evidence="7 8" key="1">
    <citation type="submission" date="2016-10" db="EMBL/GenBank/DDBJ databases">
        <authorList>
            <person name="Varghese N."/>
            <person name="Submissions S."/>
        </authorList>
    </citation>
    <scope>NUCLEOTIDE SEQUENCE [LARGE SCALE GENOMIC DNA]</scope>
    <source>
        <strain evidence="7 8">DSM 25353</strain>
    </source>
</reference>
<name>A0A8X8LAL4_9BACT</name>
<evidence type="ECO:0000256" key="2">
    <source>
        <dbReference type="ARBA" id="ARBA00022475"/>
    </source>
</evidence>
<keyword evidence="2" id="KW-1003">Cell membrane</keyword>
<dbReference type="InterPro" id="IPR050475">
    <property type="entry name" value="Prenyltransferase_related"/>
</dbReference>
<evidence type="ECO:0000256" key="5">
    <source>
        <dbReference type="ARBA" id="ARBA00023136"/>
    </source>
</evidence>
<evidence type="ECO:0000256" key="3">
    <source>
        <dbReference type="ARBA" id="ARBA00022692"/>
    </source>
</evidence>
<dbReference type="AlphaFoldDB" id="A0A8X8LAL4"/>
<dbReference type="Gene3D" id="1.10.357.140">
    <property type="entry name" value="UbiA prenyltransferase"/>
    <property type="match status" value="1"/>
</dbReference>
<comment type="caution">
    <text evidence="7">The sequence shown here is derived from an EMBL/GenBank/DDBJ whole genome shotgun (WGS) entry which is preliminary data.</text>
</comment>
<proteinExistence type="predicted"/>
<evidence type="ECO:0000313" key="8">
    <source>
        <dbReference type="Proteomes" id="UP000198711"/>
    </source>
</evidence>
<feature type="transmembrane region" description="Helical" evidence="6">
    <location>
        <begin position="117"/>
        <end position="135"/>
    </location>
</feature>
<dbReference type="InterPro" id="IPR044878">
    <property type="entry name" value="UbiA_sf"/>
</dbReference>
<dbReference type="GO" id="GO:0016765">
    <property type="term" value="F:transferase activity, transferring alkyl or aryl (other than methyl) groups"/>
    <property type="evidence" value="ECO:0007669"/>
    <property type="project" value="InterPro"/>
</dbReference>
<evidence type="ECO:0000256" key="1">
    <source>
        <dbReference type="ARBA" id="ARBA00004141"/>
    </source>
</evidence>
<keyword evidence="5 6" id="KW-0472">Membrane</keyword>
<keyword evidence="3 6" id="KW-0812">Transmembrane</keyword>
<dbReference type="RefSeq" id="WP_092722538.1">
    <property type="nucleotide sequence ID" value="NZ_FNNO01000003.1"/>
</dbReference>
<feature type="transmembrane region" description="Helical" evidence="6">
    <location>
        <begin position="256"/>
        <end position="276"/>
    </location>
</feature>
<evidence type="ECO:0000313" key="7">
    <source>
        <dbReference type="EMBL" id="SDW46898.1"/>
    </source>
</evidence>
<dbReference type="PANTHER" id="PTHR42723">
    <property type="entry name" value="CHLOROPHYLL SYNTHASE"/>
    <property type="match status" value="1"/>
</dbReference>
<organism evidence="7 8">
    <name type="scientific">Hydrobacter penzbergensis</name>
    <dbReference type="NCBI Taxonomy" id="1235997"/>
    <lineage>
        <taxon>Bacteria</taxon>
        <taxon>Pseudomonadati</taxon>
        <taxon>Bacteroidota</taxon>
        <taxon>Chitinophagia</taxon>
        <taxon>Chitinophagales</taxon>
        <taxon>Chitinophagaceae</taxon>
        <taxon>Hydrobacter</taxon>
    </lineage>
</organism>
<dbReference type="InterPro" id="IPR000537">
    <property type="entry name" value="UbiA_prenyltransferase"/>
</dbReference>
<dbReference type="Pfam" id="PF01040">
    <property type="entry name" value="UbiA"/>
    <property type="match status" value="1"/>
</dbReference>
<feature type="transmembrane region" description="Helical" evidence="6">
    <location>
        <begin position="288"/>
        <end position="311"/>
    </location>
</feature>
<protein>
    <submittedName>
        <fullName evidence="7">4-hydroxybenzoate polyprenyltransferase</fullName>
    </submittedName>
</protein>
<comment type="subcellular location">
    <subcellularLocation>
        <location evidence="1">Membrane</location>
        <topology evidence="1">Multi-pass membrane protein</topology>
    </subcellularLocation>
</comment>
<evidence type="ECO:0000256" key="6">
    <source>
        <dbReference type="SAM" id="Phobius"/>
    </source>
</evidence>
<dbReference type="Gene3D" id="1.20.120.1780">
    <property type="entry name" value="UbiA prenyltransferase"/>
    <property type="match status" value="1"/>
</dbReference>
<dbReference type="PANTHER" id="PTHR42723:SF1">
    <property type="entry name" value="CHLOROPHYLL SYNTHASE, CHLOROPLASTIC"/>
    <property type="match status" value="1"/>
</dbReference>
<feature type="transmembrane region" description="Helical" evidence="6">
    <location>
        <begin position="7"/>
        <end position="28"/>
    </location>
</feature>
<feature type="transmembrane region" description="Helical" evidence="6">
    <location>
        <begin position="92"/>
        <end position="111"/>
    </location>
</feature>
<gene>
    <name evidence="7" type="ORF">SAMN05444410_10341</name>
</gene>
<feature type="transmembrane region" description="Helical" evidence="6">
    <location>
        <begin position="48"/>
        <end position="71"/>
    </location>
</feature>
<feature type="transmembrane region" description="Helical" evidence="6">
    <location>
        <begin position="182"/>
        <end position="203"/>
    </location>
</feature>
<sequence>MKLITAFFRLVRWPNLVFIVLTQMLFEYCIYKRIYTGEASQPDDTRQFIFLVIASVMIAAAGYIINDYFDLNIDQVNKPGKVVVNVIINRRWVIFWHMFLSLLGLFFSFAALPLNNYWHLVLANLASIILLWFYSTNFKKQLLIGNILISLLTAWVIMILFLSKQPLQLDHILAVKTNEVRFFRLTIVYAAFAFIISLVREVIKDMEDVEGDRRYGCRTMPIVWGINASKVYAAVWLIVLIASLLVLQFYVLPFGWWLSVLYCIVLIIAPLVWILLKLFKANSAKDFHTLSTIVKLVMMTGILSMVFFGFYL</sequence>
<accession>A0A8X8LAL4</accession>
<evidence type="ECO:0000256" key="4">
    <source>
        <dbReference type="ARBA" id="ARBA00022989"/>
    </source>
</evidence>
<dbReference type="Proteomes" id="UP000198711">
    <property type="component" value="Unassembled WGS sequence"/>
</dbReference>
<dbReference type="EMBL" id="FNNO01000003">
    <property type="protein sequence ID" value="SDW46898.1"/>
    <property type="molecule type" value="Genomic_DNA"/>
</dbReference>
<dbReference type="CDD" id="cd13961">
    <property type="entry name" value="PT_UbiA_DGGGPS"/>
    <property type="match status" value="1"/>
</dbReference>
<keyword evidence="4 6" id="KW-1133">Transmembrane helix</keyword>
<feature type="transmembrane region" description="Helical" evidence="6">
    <location>
        <begin position="142"/>
        <end position="162"/>
    </location>
</feature>
<dbReference type="GO" id="GO:0016020">
    <property type="term" value="C:membrane"/>
    <property type="evidence" value="ECO:0007669"/>
    <property type="project" value="UniProtKB-SubCell"/>
</dbReference>
<feature type="transmembrane region" description="Helical" evidence="6">
    <location>
        <begin position="224"/>
        <end position="250"/>
    </location>
</feature>